<dbReference type="InterPro" id="IPR038109">
    <property type="entry name" value="DNA_bind_recomb_sf"/>
</dbReference>
<feature type="coiled-coil region" evidence="1">
    <location>
        <begin position="412"/>
        <end position="453"/>
    </location>
</feature>
<dbReference type="Pfam" id="PF07508">
    <property type="entry name" value="Recombinase"/>
    <property type="match status" value="1"/>
</dbReference>
<dbReference type="Gene3D" id="3.90.1750.20">
    <property type="entry name" value="Putative Large Serine Recombinase, Chain B, Domain 2"/>
    <property type="match status" value="1"/>
</dbReference>
<dbReference type="CDD" id="cd00338">
    <property type="entry name" value="Ser_Recombinase"/>
    <property type="match status" value="1"/>
</dbReference>
<organism evidence="4 5">
    <name type="scientific">Candidatus Blautia pullistercoris</name>
    <dbReference type="NCBI Taxonomy" id="2838499"/>
    <lineage>
        <taxon>Bacteria</taxon>
        <taxon>Bacillati</taxon>
        <taxon>Bacillota</taxon>
        <taxon>Clostridia</taxon>
        <taxon>Lachnospirales</taxon>
        <taxon>Lachnospiraceae</taxon>
        <taxon>Blautia</taxon>
    </lineage>
</organism>
<feature type="domain" description="Recombinase" evidence="3">
    <location>
        <begin position="168"/>
        <end position="318"/>
    </location>
</feature>
<dbReference type="Pfam" id="PF00239">
    <property type="entry name" value="Resolvase"/>
    <property type="match status" value="1"/>
</dbReference>
<comment type="caution">
    <text evidence="4">The sequence shown here is derived from an EMBL/GenBank/DDBJ whole genome shotgun (WGS) entry which is preliminary data.</text>
</comment>
<dbReference type="SMART" id="SM00857">
    <property type="entry name" value="Resolvase"/>
    <property type="match status" value="1"/>
</dbReference>
<feature type="domain" description="Resolvase/invertase-type recombinase catalytic" evidence="2">
    <location>
        <begin position="2"/>
        <end position="151"/>
    </location>
</feature>
<protein>
    <submittedName>
        <fullName evidence="4">Recombinase family protein</fullName>
    </submittedName>
</protein>
<evidence type="ECO:0000259" key="3">
    <source>
        <dbReference type="PROSITE" id="PS51737"/>
    </source>
</evidence>
<dbReference type="InterPro" id="IPR050639">
    <property type="entry name" value="SSR_resolvase"/>
</dbReference>
<name>A0A9D1VKL6_9FIRM</name>
<sequence>MRIAIYVRKSKWTGRGESIENQILMCREYIEKFIEDSGEAQILVYSDEGFSGKDTNRPEFQKMLEDMKQGPFQYLVCYRLDRLGRNLADLALLIEKLNREHTEFVSIKEHFDTSTPMGKAMVYFSGVLAQMEREQIGERIRDNMFLLARSGRWLGGSTPLGFHVREKLYGEEKIRKAFYLEVEEKEAEILRLIFREFLNSHSLTKTAQKLTEKKIFTRRGRAYTPETIGEILGNPVYCQSGKLSYDYFLSLGCRMGFPREEASEEKGLIRYGKTVSSRYRGEETLPREWIIAQGEHRGLIIQEDFLRVQGLLEKHRLGKRGEGRIQNEISLLAGLLYCSCGGRMRPKYYGKSQVNEEGQRKFSYRCICRDKTRGQACRSGPLPGNMADSLVWEFLMERTREEIPVKEIFWEIRRKTEKEKEQEEERENIQKEEARLEQEALRLAQRLAETKDQDLAGFLENEIRRRLEERERFRKREMEKRNAFNQKERERLVCRYSDPEFLSSFLSVPNKRIYIEIWIKKLVWEEETGKLYLFVSPGVQEHYRSPRDLPQPQILRETPGRIPGKGLGFLRILCDKHN</sequence>
<dbReference type="PANTHER" id="PTHR30461:SF23">
    <property type="entry name" value="DNA RECOMBINASE-RELATED"/>
    <property type="match status" value="1"/>
</dbReference>
<dbReference type="AlphaFoldDB" id="A0A9D1VKL6"/>
<dbReference type="GO" id="GO:0000150">
    <property type="term" value="F:DNA strand exchange activity"/>
    <property type="evidence" value="ECO:0007669"/>
    <property type="project" value="InterPro"/>
</dbReference>
<gene>
    <name evidence="4" type="ORF">H9738_04710</name>
</gene>
<evidence type="ECO:0000256" key="1">
    <source>
        <dbReference type="SAM" id="Coils"/>
    </source>
</evidence>
<dbReference type="EMBL" id="DXFG01000089">
    <property type="protein sequence ID" value="HIX37157.1"/>
    <property type="molecule type" value="Genomic_DNA"/>
</dbReference>
<reference evidence="4" key="1">
    <citation type="journal article" date="2021" name="PeerJ">
        <title>Extensive microbial diversity within the chicken gut microbiome revealed by metagenomics and culture.</title>
        <authorList>
            <person name="Gilroy R."/>
            <person name="Ravi A."/>
            <person name="Getino M."/>
            <person name="Pursley I."/>
            <person name="Horton D.L."/>
            <person name="Alikhan N.F."/>
            <person name="Baker D."/>
            <person name="Gharbi K."/>
            <person name="Hall N."/>
            <person name="Watson M."/>
            <person name="Adriaenssens E.M."/>
            <person name="Foster-Nyarko E."/>
            <person name="Jarju S."/>
            <person name="Secka A."/>
            <person name="Antonio M."/>
            <person name="Oren A."/>
            <person name="Chaudhuri R.R."/>
            <person name="La Ragione R."/>
            <person name="Hildebrand F."/>
            <person name="Pallen M.J."/>
        </authorList>
    </citation>
    <scope>NUCLEOTIDE SEQUENCE</scope>
    <source>
        <strain evidence="4">ChiHjej12B11-1927</strain>
    </source>
</reference>
<evidence type="ECO:0000259" key="2">
    <source>
        <dbReference type="PROSITE" id="PS51736"/>
    </source>
</evidence>
<dbReference type="PANTHER" id="PTHR30461">
    <property type="entry name" value="DNA-INVERTASE FROM LAMBDOID PROPHAGE"/>
    <property type="match status" value="1"/>
</dbReference>
<keyword evidence="1" id="KW-0175">Coiled coil</keyword>
<dbReference type="SUPFAM" id="SSF53041">
    <property type="entry name" value="Resolvase-like"/>
    <property type="match status" value="1"/>
</dbReference>
<dbReference type="GO" id="GO:0003677">
    <property type="term" value="F:DNA binding"/>
    <property type="evidence" value="ECO:0007669"/>
    <property type="project" value="InterPro"/>
</dbReference>
<dbReference type="Pfam" id="PF13408">
    <property type="entry name" value="Zn_ribbon_recom"/>
    <property type="match status" value="1"/>
</dbReference>
<accession>A0A9D1VKL6</accession>
<reference evidence="4" key="2">
    <citation type="submission" date="2021-04" db="EMBL/GenBank/DDBJ databases">
        <authorList>
            <person name="Gilroy R."/>
        </authorList>
    </citation>
    <scope>NUCLEOTIDE SEQUENCE</scope>
    <source>
        <strain evidence="4">ChiHjej12B11-1927</strain>
    </source>
</reference>
<dbReference type="Gene3D" id="3.40.50.1390">
    <property type="entry name" value="Resolvase, N-terminal catalytic domain"/>
    <property type="match status" value="1"/>
</dbReference>
<dbReference type="PROSITE" id="PS51737">
    <property type="entry name" value="RECOMBINASE_DNA_BIND"/>
    <property type="match status" value="1"/>
</dbReference>
<evidence type="ECO:0000313" key="5">
    <source>
        <dbReference type="Proteomes" id="UP000824230"/>
    </source>
</evidence>
<dbReference type="Proteomes" id="UP000824230">
    <property type="component" value="Unassembled WGS sequence"/>
</dbReference>
<proteinExistence type="predicted"/>
<evidence type="ECO:0000313" key="4">
    <source>
        <dbReference type="EMBL" id="HIX37157.1"/>
    </source>
</evidence>
<dbReference type="InterPro" id="IPR025827">
    <property type="entry name" value="Zn_ribbon_recom_dom"/>
</dbReference>
<dbReference type="PROSITE" id="PS51736">
    <property type="entry name" value="RECOMBINASES_3"/>
    <property type="match status" value="1"/>
</dbReference>
<dbReference type="InterPro" id="IPR011109">
    <property type="entry name" value="DNA_bind_recombinase_dom"/>
</dbReference>
<dbReference type="InterPro" id="IPR036162">
    <property type="entry name" value="Resolvase-like_N_sf"/>
</dbReference>
<dbReference type="InterPro" id="IPR006119">
    <property type="entry name" value="Resolv_N"/>
</dbReference>